<dbReference type="Proteomes" id="UP000250125">
    <property type="component" value="Chromosome"/>
</dbReference>
<organism evidence="1 2">
    <name type="scientific">Thermococcus siculi</name>
    <dbReference type="NCBI Taxonomy" id="72803"/>
    <lineage>
        <taxon>Archaea</taxon>
        <taxon>Methanobacteriati</taxon>
        <taxon>Methanobacteriota</taxon>
        <taxon>Thermococci</taxon>
        <taxon>Thermococcales</taxon>
        <taxon>Thermococcaceae</taxon>
        <taxon>Thermococcus</taxon>
    </lineage>
</organism>
<dbReference type="SUPFAM" id="SSF52540">
    <property type="entry name" value="P-loop containing nucleoside triphosphate hydrolases"/>
    <property type="match status" value="1"/>
</dbReference>
<dbReference type="OrthoDB" id="88329at2157"/>
<evidence type="ECO:0000313" key="1">
    <source>
        <dbReference type="EMBL" id="ASJ07897.1"/>
    </source>
</evidence>
<proteinExistence type="predicted"/>
<dbReference type="AlphaFoldDB" id="A0A2Z2MMR0"/>
<protein>
    <submittedName>
        <fullName evidence="1">Uncharacterized protein</fullName>
    </submittedName>
</protein>
<dbReference type="RefSeq" id="WP_088855143.1">
    <property type="nucleotide sequence ID" value="NZ_CP015103.1"/>
</dbReference>
<dbReference type="KEGG" id="tsl:A3L11_01125"/>
<sequence>MKESSPAVLYGEAFELGMKAGLASCAYQLPEGYDVEDFEDALVEGDTDLLERAREIAMGALDRYNYILEENLSHEERISRIVEVFREKQKERAVKFSIEESSLRDTDVVNIISLLQMGHRTGSILSKKYEKFLIEAPVGYSNGYLYPDFIAFGGKTPVAIGDFKVLFGYFDADLSNVAWSVSFETYSMEELLTRAKRISEYSFKTLYNAAGKYAKVLNYARKFDRFPVEAVVVFPLGISVLELKSPADIGEYYSKLRELLEKMLPESFLERARDILNGFYTGNAFIKHDDDTGTFYFHRRSGDEGIPLRFGRKAPRGNRGRIKAPKPVYTGIDTRRAKHGSDLLEYLTRFDLIIDASDQGVGKNYVFLEYARKVVGEGGKVLFISPRLHILRETERKLKEKGVTAVFISSSAKRTLRRRKTYIETLEALGAGDHRASRKLMRELRGDGPEAILATSQAFQYLNEGSWEQILRYADLVVFDEFTNSGAGAVEGILGFLRKFSKNPGGTKVMILDASMTHPDLYIPALKRHIFGRGMVYTPLEVLISRVEDDPVVRTFRVNSIEALYYRIHLDFPLEYYAMGLTVHSHIPDWNALIAGVGEILKEGGADFEKLLDEGKVVFYVDNRLYVDDLTEFLVEKGYTAIPVHSGIGISSEELKGNVVGTSSLAFGVNLENHDALVFMSPYPGYRYDNNAYGIELYRQVIKRLRGDEANRKHIAFVALTGGEGEYSEGIAYLSMVGFIRNLLLNRDFHVRPPMLSGKGRFFRSYGRGLKLGENREVPFEVFMRDYYPQLKRLFIASGFSLKPVFRFEFGLSGDWELPVPFRVHRILGEHITRDFTLEVTPLKVQFDHAERFREVLMDKKYRKNVELLRSLIPGVEEYLPSKNEYELAKKLEKALRPSYILAGYSSILMVPFLYPRHIKEIPYGIESPLKRLFSGDPKYTEIPVKVIDKDRGVENFGILAIHPAFGMTTHRGDIPVQEKLKIMLEEERLRKNRLYLPNVWKGYDWIKV</sequence>
<accession>A0A2Z2MMR0</accession>
<dbReference type="EMBL" id="CP015103">
    <property type="protein sequence ID" value="ASJ07897.1"/>
    <property type="molecule type" value="Genomic_DNA"/>
</dbReference>
<dbReference type="GeneID" id="33316798"/>
<dbReference type="InterPro" id="IPR027417">
    <property type="entry name" value="P-loop_NTPase"/>
</dbReference>
<name>A0A2Z2MMR0_9EURY</name>
<dbReference type="Gene3D" id="3.40.50.300">
    <property type="entry name" value="P-loop containing nucleotide triphosphate hydrolases"/>
    <property type="match status" value="1"/>
</dbReference>
<reference evidence="1 2" key="1">
    <citation type="submission" date="2016-04" db="EMBL/GenBank/DDBJ databases">
        <title>Complete genome sequence of Thermococcus siculi type strain RG-20.</title>
        <authorList>
            <person name="Oger P.M."/>
        </authorList>
    </citation>
    <scope>NUCLEOTIDE SEQUENCE [LARGE SCALE GENOMIC DNA]</scope>
    <source>
        <strain evidence="1 2">RG-20</strain>
    </source>
</reference>
<evidence type="ECO:0000313" key="2">
    <source>
        <dbReference type="Proteomes" id="UP000250125"/>
    </source>
</evidence>
<gene>
    <name evidence="1" type="ORF">A3L11_01125</name>
</gene>
<keyword evidence="2" id="KW-1185">Reference proteome</keyword>